<dbReference type="PATRIC" id="fig|1235802.3.peg.661"/>
<protein>
    <submittedName>
        <fullName evidence="1">Uncharacterized protein</fullName>
    </submittedName>
</protein>
<accession>N2BJA2</accession>
<organism evidence="1 2">
    <name type="scientific">Eubacterium plexicaudatum ASF492</name>
    <dbReference type="NCBI Taxonomy" id="1235802"/>
    <lineage>
        <taxon>Bacteria</taxon>
        <taxon>Bacillati</taxon>
        <taxon>Bacillota</taxon>
        <taxon>Clostridia</taxon>
        <taxon>Eubacteriales</taxon>
        <taxon>Eubacteriaceae</taxon>
        <taxon>Eubacterium</taxon>
    </lineage>
</organism>
<comment type="caution">
    <text evidence="1">The sequence shown here is derived from an EMBL/GenBank/DDBJ whole genome shotgun (WGS) entry which is preliminary data.</text>
</comment>
<dbReference type="STRING" id="1235802.C823_00631"/>
<dbReference type="HOGENOM" id="CLU_2408877_0_0_9"/>
<proteinExistence type="predicted"/>
<evidence type="ECO:0000313" key="2">
    <source>
        <dbReference type="Proteomes" id="UP000012589"/>
    </source>
</evidence>
<gene>
    <name evidence="1" type="ORF">C823_00631</name>
</gene>
<dbReference type="eggNOG" id="COG4422">
    <property type="taxonomic scope" value="Bacteria"/>
</dbReference>
<dbReference type="EMBL" id="AQFT01000020">
    <property type="protein sequence ID" value="EMZ36909.1"/>
    <property type="molecule type" value="Genomic_DNA"/>
</dbReference>
<reference evidence="1 2" key="1">
    <citation type="journal article" date="2014" name="Genome Announc.">
        <title>Draft genome sequences of the altered schaedler flora, a defined bacterial community from gnotobiotic mice.</title>
        <authorList>
            <person name="Wannemuehler M.J."/>
            <person name="Overstreet A.M."/>
            <person name="Ward D.V."/>
            <person name="Phillips G.J."/>
        </authorList>
    </citation>
    <scope>NUCLEOTIDE SEQUENCE [LARGE SCALE GENOMIC DNA]</scope>
    <source>
        <strain evidence="1 2">ASF492</strain>
    </source>
</reference>
<sequence length="92" mass="10382">MAIWNPWRGCHHCSEGCMTKRIERFSACIPKDWNNGYENVTVGCTVENQENADYRLSIFPDCPSGIKISFASCCLNFVNAAHILSKTVDDIH</sequence>
<name>N2BJA2_9FIRM</name>
<dbReference type="Proteomes" id="UP000012589">
    <property type="component" value="Unassembled WGS sequence"/>
</dbReference>
<dbReference type="AlphaFoldDB" id="N2BJA2"/>
<evidence type="ECO:0000313" key="1">
    <source>
        <dbReference type="EMBL" id="EMZ36909.1"/>
    </source>
</evidence>
<keyword evidence="2" id="KW-1185">Reference proteome</keyword>